<protein>
    <submittedName>
        <fullName evidence="1">Uncharacterized protein</fullName>
    </submittedName>
</protein>
<dbReference type="EMBL" id="CAJNOC010002539">
    <property type="protein sequence ID" value="CAF0938945.1"/>
    <property type="molecule type" value="Genomic_DNA"/>
</dbReference>
<dbReference type="AlphaFoldDB" id="A0A814CEC2"/>
<comment type="caution">
    <text evidence="1">The sequence shown here is derived from an EMBL/GenBank/DDBJ whole genome shotgun (WGS) entry which is preliminary data.</text>
</comment>
<dbReference type="Proteomes" id="UP000663879">
    <property type="component" value="Unassembled WGS sequence"/>
</dbReference>
<accession>A0A814CEC2</accession>
<keyword evidence="2" id="KW-1185">Reference proteome</keyword>
<evidence type="ECO:0000313" key="1">
    <source>
        <dbReference type="EMBL" id="CAF0938945.1"/>
    </source>
</evidence>
<reference evidence="1" key="1">
    <citation type="submission" date="2021-02" db="EMBL/GenBank/DDBJ databases">
        <authorList>
            <person name="Nowell W R."/>
        </authorList>
    </citation>
    <scope>NUCLEOTIDE SEQUENCE</scope>
    <source>
        <strain evidence="1">Ploen Becks lab</strain>
    </source>
</reference>
<proteinExistence type="predicted"/>
<gene>
    <name evidence="1" type="ORF">OXX778_LOCUS13323</name>
</gene>
<name>A0A814CEC2_9BILA</name>
<evidence type="ECO:0000313" key="2">
    <source>
        <dbReference type="Proteomes" id="UP000663879"/>
    </source>
</evidence>
<sequence>MGNSSNHTVFKVADDYRHLFTAAVSSGAVTFVSNLPRMVREPKHFLIGSAIASSISYAKYKLNVIDWGFFKIGNYSTN</sequence>
<organism evidence="1 2">
    <name type="scientific">Brachionus calyciflorus</name>
    <dbReference type="NCBI Taxonomy" id="104777"/>
    <lineage>
        <taxon>Eukaryota</taxon>
        <taxon>Metazoa</taxon>
        <taxon>Spiralia</taxon>
        <taxon>Gnathifera</taxon>
        <taxon>Rotifera</taxon>
        <taxon>Eurotatoria</taxon>
        <taxon>Monogononta</taxon>
        <taxon>Pseudotrocha</taxon>
        <taxon>Ploima</taxon>
        <taxon>Brachionidae</taxon>
        <taxon>Brachionus</taxon>
    </lineage>
</organism>